<evidence type="ECO:0000256" key="5">
    <source>
        <dbReference type="SAM" id="MobiDB-lite"/>
    </source>
</evidence>
<dbReference type="InterPro" id="IPR040999">
    <property type="entry name" value="Mak_N_cap"/>
</dbReference>
<gene>
    <name evidence="7" type="ORF">GCM10022236_03670</name>
</gene>
<dbReference type="EMBL" id="BAABAB010000003">
    <property type="protein sequence ID" value="GAA3605054.1"/>
    <property type="molecule type" value="Genomic_DNA"/>
</dbReference>
<reference evidence="8" key="1">
    <citation type="journal article" date="2019" name="Int. J. Syst. Evol. Microbiol.">
        <title>The Global Catalogue of Microorganisms (GCM) 10K type strain sequencing project: providing services to taxonomists for standard genome sequencing and annotation.</title>
        <authorList>
            <consortium name="The Broad Institute Genomics Platform"/>
            <consortium name="The Broad Institute Genome Sequencing Center for Infectious Disease"/>
            <person name="Wu L."/>
            <person name="Ma J."/>
        </authorList>
    </citation>
    <scope>NUCLEOTIDE SEQUENCE [LARGE SCALE GENOMIC DNA]</scope>
    <source>
        <strain evidence="8">JCM 16929</strain>
    </source>
</reference>
<keyword evidence="8" id="KW-1185">Reference proteome</keyword>
<proteinExistence type="predicted"/>
<keyword evidence="3" id="KW-0418">Kinase</keyword>
<dbReference type="NCBIfam" id="NF047744">
    <property type="entry name" value="CG0192_rel"/>
    <property type="match status" value="1"/>
</dbReference>
<keyword evidence="1" id="KW-0808">Transferase</keyword>
<evidence type="ECO:0000256" key="1">
    <source>
        <dbReference type="ARBA" id="ARBA00022679"/>
    </source>
</evidence>
<comment type="caution">
    <text evidence="7">The sequence shown here is derived from an EMBL/GenBank/DDBJ whole genome shotgun (WGS) entry which is preliminary data.</text>
</comment>
<evidence type="ECO:0000313" key="8">
    <source>
        <dbReference type="Proteomes" id="UP001501490"/>
    </source>
</evidence>
<protein>
    <recommendedName>
        <fullName evidence="6">Maltokinase N-terminal cap domain-containing protein</fullName>
    </recommendedName>
</protein>
<keyword evidence="2" id="KW-0547">Nucleotide-binding</keyword>
<dbReference type="Proteomes" id="UP001501490">
    <property type="component" value="Unassembled WGS sequence"/>
</dbReference>
<feature type="domain" description="Maltokinase N-terminal cap" evidence="6">
    <location>
        <begin position="23"/>
        <end position="110"/>
    </location>
</feature>
<evidence type="ECO:0000256" key="2">
    <source>
        <dbReference type="ARBA" id="ARBA00022741"/>
    </source>
</evidence>
<evidence type="ECO:0000259" key="6">
    <source>
        <dbReference type="Pfam" id="PF18085"/>
    </source>
</evidence>
<keyword evidence="4" id="KW-0067">ATP-binding</keyword>
<evidence type="ECO:0000313" key="7">
    <source>
        <dbReference type="EMBL" id="GAA3605054.1"/>
    </source>
</evidence>
<feature type="region of interest" description="Disordered" evidence="5">
    <location>
        <begin position="226"/>
        <end position="253"/>
    </location>
</feature>
<dbReference type="Pfam" id="PF18085">
    <property type="entry name" value="Mak_N_cap"/>
    <property type="match status" value="1"/>
</dbReference>
<name>A0ABP6ZHS0_9ACTN</name>
<evidence type="ECO:0000256" key="3">
    <source>
        <dbReference type="ARBA" id="ARBA00022777"/>
    </source>
</evidence>
<organism evidence="7 8">
    <name type="scientific">Microlunatus ginsengisoli</name>
    <dbReference type="NCBI Taxonomy" id="363863"/>
    <lineage>
        <taxon>Bacteria</taxon>
        <taxon>Bacillati</taxon>
        <taxon>Actinomycetota</taxon>
        <taxon>Actinomycetes</taxon>
        <taxon>Propionibacteriales</taxon>
        <taxon>Propionibacteriaceae</taxon>
        <taxon>Microlunatus</taxon>
    </lineage>
</organism>
<evidence type="ECO:0000256" key="4">
    <source>
        <dbReference type="ARBA" id="ARBA00022840"/>
    </source>
</evidence>
<sequence>MGHVALIYDAELTPSKPDLLTEWVPRQSWFAGDAAARVRILGSYRFDDPAGEVGIETFLVRFGDGPVLQVPLTYRGRPLDDRADAAEVEPITTMQHSVLGTRWVYDGPHDPAYVAALASAVLTGGSEAKLLMSDGTELPSRGSVQGSGAAADGVAEPASLDVIDSDGATACVTPDYTLAVRRLVEPGDAAAADVAGAETLDLRLTGTWAGSPEQAVLVVLSGRASSAVESRNAEPAPAPSTASFGRSMPEPHG</sequence>
<accession>A0ABP6ZHS0</accession>